<dbReference type="Proteomes" id="UP001432322">
    <property type="component" value="Unassembled WGS sequence"/>
</dbReference>
<evidence type="ECO:0000313" key="2">
    <source>
        <dbReference type="Proteomes" id="UP001432322"/>
    </source>
</evidence>
<comment type="caution">
    <text evidence="1">The sequence shown here is derived from an EMBL/GenBank/DDBJ whole genome shotgun (WGS) entry which is preliminary data.</text>
</comment>
<feature type="non-terminal residue" evidence="1">
    <location>
        <position position="1"/>
    </location>
</feature>
<feature type="non-terminal residue" evidence="1">
    <location>
        <position position="104"/>
    </location>
</feature>
<evidence type="ECO:0000313" key="1">
    <source>
        <dbReference type="EMBL" id="GMT09703.1"/>
    </source>
</evidence>
<name>A0AAV5UU32_9BILA</name>
<dbReference type="EMBL" id="BTSY01000001">
    <property type="protein sequence ID" value="GMT09703.1"/>
    <property type="molecule type" value="Genomic_DNA"/>
</dbReference>
<keyword evidence="2" id="KW-1185">Reference proteome</keyword>
<sequence length="104" mass="11553">TESSKMRSISLRMCLWADETSQLSHELSQGSGTDGCYGFPSSRRVRSNGRLLLCSKQLGQGKAVEAFLLQDSEKRQVRGRPEEKVLLAQKKRCGTEGTPTRHNA</sequence>
<organism evidence="1 2">
    <name type="scientific">Pristionchus fissidentatus</name>
    <dbReference type="NCBI Taxonomy" id="1538716"/>
    <lineage>
        <taxon>Eukaryota</taxon>
        <taxon>Metazoa</taxon>
        <taxon>Ecdysozoa</taxon>
        <taxon>Nematoda</taxon>
        <taxon>Chromadorea</taxon>
        <taxon>Rhabditida</taxon>
        <taxon>Rhabditina</taxon>
        <taxon>Diplogasteromorpha</taxon>
        <taxon>Diplogasteroidea</taxon>
        <taxon>Neodiplogasteridae</taxon>
        <taxon>Pristionchus</taxon>
    </lineage>
</organism>
<gene>
    <name evidence="1" type="ORF">PFISCL1PPCAC_1000</name>
</gene>
<proteinExistence type="predicted"/>
<accession>A0AAV5UU32</accession>
<dbReference type="AlphaFoldDB" id="A0AAV5UU32"/>
<protein>
    <submittedName>
        <fullName evidence="1">Uncharacterized protein</fullName>
    </submittedName>
</protein>
<reference evidence="1" key="1">
    <citation type="submission" date="2023-10" db="EMBL/GenBank/DDBJ databases">
        <title>Genome assembly of Pristionchus species.</title>
        <authorList>
            <person name="Yoshida K."/>
            <person name="Sommer R.J."/>
        </authorList>
    </citation>
    <scope>NUCLEOTIDE SEQUENCE</scope>
    <source>
        <strain evidence="1">RS5133</strain>
    </source>
</reference>